<dbReference type="PaxDb" id="272624-lpg1493"/>
<evidence type="ECO:0000256" key="1">
    <source>
        <dbReference type="SAM" id="Phobius"/>
    </source>
</evidence>
<reference evidence="2 3" key="1">
    <citation type="journal article" date="2004" name="Science">
        <title>The genomic sequence of the accidental pathogen Legionella pneumophila.</title>
        <authorList>
            <person name="Chien M."/>
            <person name="Morozova I."/>
            <person name="Shi S."/>
            <person name="Sheng H."/>
            <person name="Chen J."/>
            <person name="Gomez S.M."/>
            <person name="Asamani G."/>
            <person name="Hill K."/>
            <person name="Nuara J."/>
            <person name="Feder M."/>
            <person name="Rineer J."/>
            <person name="Greenberg J.J."/>
            <person name="Steshenko V."/>
            <person name="Park S.H."/>
            <person name="Zhao B."/>
            <person name="Teplitskaya E."/>
            <person name="Edwards J.R."/>
            <person name="Pampou S."/>
            <person name="Georghiou A."/>
            <person name="Chou I.C."/>
            <person name="Iannuccilli W."/>
            <person name="Ulz M.E."/>
            <person name="Kim D.H."/>
            <person name="Geringer-Sameth A."/>
            <person name="Goldsberry C."/>
            <person name="Morozov P."/>
            <person name="Fischer S.G."/>
            <person name="Segal G."/>
            <person name="Qu X."/>
            <person name="Rzhetsky A."/>
            <person name="Zhang P."/>
            <person name="Cayanis E."/>
            <person name="De Jong P.J."/>
            <person name="Ju J."/>
            <person name="Kalachikov S."/>
            <person name="Shuman H.A."/>
            <person name="Russo J.J."/>
        </authorList>
    </citation>
    <scope>NUCLEOTIDE SEQUENCE [LARGE SCALE GENOMIC DNA]</scope>
    <source>
        <strain evidence="3">Philadelphia 1 / ATCC 33152 / DSM 7513</strain>
    </source>
</reference>
<dbReference type="Proteomes" id="UP000000609">
    <property type="component" value="Chromosome"/>
</dbReference>
<name>Q5ZVE7_LEGPH</name>
<dbReference type="AlphaFoldDB" id="Q5ZVE7"/>
<keyword evidence="1" id="KW-0472">Membrane</keyword>
<dbReference type="HOGENOM" id="CLU_2717436_0_0_6"/>
<organism evidence="2 3">
    <name type="scientific">Legionella pneumophila subsp. pneumophila (strain Philadelphia 1 / ATCC 33152 / DSM 7513)</name>
    <dbReference type="NCBI Taxonomy" id="272624"/>
    <lineage>
        <taxon>Bacteria</taxon>
        <taxon>Pseudomonadati</taxon>
        <taxon>Pseudomonadota</taxon>
        <taxon>Gammaproteobacteria</taxon>
        <taxon>Legionellales</taxon>
        <taxon>Legionellaceae</taxon>
        <taxon>Legionella</taxon>
    </lineage>
</organism>
<dbReference type="EMBL" id="AE017354">
    <property type="protein sequence ID" value="AAU27575.1"/>
    <property type="molecule type" value="Genomic_DNA"/>
</dbReference>
<keyword evidence="1" id="KW-0812">Transmembrane</keyword>
<feature type="transmembrane region" description="Helical" evidence="1">
    <location>
        <begin position="20"/>
        <end position="38"/>
    </location>
</feature>
<keyword evidence="1" id="KW-1133">Transmembrane helix</keyword>
<accession>Q5ZVE7</accession>
<protein>
    <submittedName>
        <fullName evidence="2">Uncharacterized protein</fullName>
    </submittedName>
</protein>
<evidence type="ECO:0000313" key="3">
    <source>
        <dbReference type="Proteomes" id="UP000000609"/>
    </source>
</evidence>
<dbReference type="KEGG" id="lpn:lpg1493"/>
<proteinExistence type="predicted"/>
<evidence type="ECO:0000313" key="2">
    <source>
        <dbReference type="EMBL" id="AAU27575.1"/>
    </source>
</evidence>
<gene>
    <name evidence="2" type="ordered locus">lpg1493</name>
</gene>
<keyword evidence="3" id="KW-1185">Reference proteome</keyword>
<sequence>MRYLFTLYQSLNWSTSTTHFTLMSSLIIDVYFLVFKLYNVWALHSFYNLAIKHFLQINNRITHLSLYIFVLN</sequence>